<gene>
    <name evidence="2" type="ORF">S03H2_00759</name>
</gene>
<dbReference type="Gene3D" id="1.10.290.10">
    <property type="entry name" value="Topoisomerase I, domain 4"/>
    <property type="match status" value="1"/>
</dbReference>
<comment type="caution">
    <text evidence="2">The sequence shown here is derived from an EMBL/GenBank/DDBJ whole genome shotgun (WGS) entry which is preliminary data.</text>
</comment>
<dbReference type="AlphaFoldDB" id="X1E5C8"/>
<evidence type="ECO:0000259" key="1">
    <source>
        <dbReference type="PROSITE" id="PS52039"/>
    </source>
</evidence>
<dbReference type="GO" id="GO:0003916">
    <property type="term" value="F:DNA topoisomerase activity"/>
    <property type="evidence" value="ECO:0007669"/>
    <property type="project" value="InterPro"/>
</dbReference>
<dbReference type="EMBL" id="BARU01000179">
    <property type="protein sequence ID" value="GAH28446.1"/>
    <property type="molecule type" value="Genomic_DNA"/>
</dbReference>
<dbReference type="GO" id="GO:0003677">
    <property type="term" value="F:DNA binding"/>
    <property type="evidence" value="ECO:0007669"/>
    <property type="project" value="InterPro"/>
</dbReference>
<proteinExistence type="predicted"/>
<feature type="domain" description="Topo IA-type catalytic" evidence="1">
    <location>
        <begin position="1"/>
        <end position="34"/>
    </location>
</feature>
<dbReference type="SUPFAM" id="SSF56712">
    <property type="entry name" value="Prokaryotic type I DNA topoisomerase"/>
    <property type="match status" value="1"/>
</dbReference>
<dbReference type="InterPro" id="IPR013497">
    <property type="entry name" value="Topo_IA_cen"/>
</dbReference>
<accession>X1E5C8</accession>
<sequence>TALIISGSSIGFTASKTINIAENLYMNGYISYPR</sequence>
<organism evidence="2">
    <name type="scientific">marine sediment metagenome</name>
    <dbReference type="NCBI Taxonomy" id="412755"/>
    <lineage>
        <taxon>unclassified sequences</taxon>
        <taxon>metagenomes</taxon>
        <taxon>ecological metagenomes</taxon>
    </lineage>
</organism>
<dbReference type="InterPro" id="IPR013826">
    <property type="entry name" value="Topo_IA_cen_sub3"/>
</dbReference>
<dbReference type="InterPro" id="IPR023405">
    <property type="entry name" value="Topo_IA_core_domain"/>
</dbReference>
<evidence type="ECO:0000313" key="2">
    <source>
        <dbReference type="EMBL" id="GAH28446.1"/>
    </source>
</evidence>
<dbReference type="GO" id="GO:0006265">
    <property type="term" value="P:DNA topological change"/>
    <property type="evidence" value="ECO:0007669"/>
    <property type="project" value="InterPro"/>
</dbReference>
<reference evidence="2" key="1">
    <citation type="journal article" date="2014" name="Front. Microbiol.">
        <title>High frequency of phylogenetically diverse reductive dehalogenase-homologous genes in deep subseafloor sedimentary metagenomes.</title>
        <authorList>
            <person name="Kawai M."/>
            <person name="Futagami T."/>
            <person name="Toyoda A."/>
            <person name="Takaki Y."/>
            <person name="Nishi S."/>
            <person name="Hori S."/>
            <person name="Arai W."/>
            <person name="Tsubouchi T."/>
            <person name="Morono Y."/>
            <person name="Uchiyama I."/>
            <person name="Ito T."/>
            <person name="Fujiyama A."/>
            <person name="Inagaki F."/>
            <person name="Takami H."/>
        </authorList>
    </citation>
    <scope>NUCLEOTIDE SEQUENCE</scope>
    <source>
        <strain evidence="2">Expedition CK06-06</strain>
    </source>
</reference>
<dbReference type="PROSITE" id="PS52039">
    <property type="entry name" value="TOPO_IA_2"/>
    <property type="match status" value="1"/>
</dbReference>
<protein>
    <recommendedName>
        <fullName evidence="1">Topo IA-type catalytic domain-containing protein</fullName>
    </recommendedName>
</protein>
<feature type="non-terminal residue" evidence="2">
    <location>
        <position position="1"/>
    </location>
</feature>
<name>X1E5C8_9ZZZZ</name>